<dbReference type="Proteomes" id="UP000177152">
    <property type="component" value="Unassembled WGS sequence"/>
</dbReference>
<accession>A0A1G2K8L0</accession>
<evidence type="ECO:0000313" key="2">
    <source>
        <dbReference type="EMBL" id="OGZ95769.1"/>
    </source>
</evidence>
<organism evidence="2 3">
    <name type="scientific">Candidatus Sungbacteria bacterium RIFCSPHIGHO2_01_FULL_47_32</name>
    <dbReference type="NCBI Taxonomy" id="1802264"/>
    <lineage>
        <taxon>Bacteria</taxon>
        <taxon>Candidatus Sungiibacteriota</taxon>
    </lineage>
</organism>
<proteinExistence type="predicted"/>
<evidence type="ECO:0000313" key="3">
    <source>
        <dbReference type="Proteomes" id="UP000177152"/>
    </source>
</evidence>
<evidence type="ECO:0000256" key="1">
    <source>
        <dbReference type="SAM" id="MobiDB-lite"/>
    </source>
</evidence>
<reference evidence="2 3" key="1">
    <citation type="journal article" date="2016" name="Nat. Commun.">
        <title>Thousands of microbial genomes shed light on interconnected biogeochemical processes in an aquifer system.</title>
        <authorList>
            <person name="Anantharaman K."/>
            <person name="Brown C.T."/>
            <person name="Hug L.A."/>
            <person name="Sharon I."/>
            <person name="Castelle C.J."/>
            <person name="Probst A.J."/>
            <person name="Thomas B.C."/>
            <person name="Singh A."/>
            <person name="Wilkins M.J."/>
            <person name="Karaoz U."/>
            <person name="Brodie E.L."/>
            <person name="Williams K.H."/>
            <person name="Hubbard S.S."/>
            <person name="Banfield J.F."/>
        </authorList>
    </citation>
    <scope>NUCLEOTIDE SEQUENCE [LARGE SCALE GENOMIC DNA]</scope>
</reference>
<feature type="region of interest" description="Disordered" evidence="1">
    <location>
        <begin position="46"/>
        <end position="77"/>
    </location>
</feature>
<dbReference type="AlphaFoldDB" id="A0A1G2K8L0"/>
<name>A0A1G2K8L0_9BACT</name>
<dbReference type="EMBL" id="MHQC01000005">
    <property type="protein sequence ID" value="OGZ95769.1"/>
    <property type="molecule type" value="Genomic_DNA"/>
</dbReference>
<feature type="compositionally biased region" description="Basic residues" evidence="1">
    <location>
        <begin position="47"/>
        <end position="63"/>
    </location>
</feature>
<feature type="compositionally biased region" description="Basic and acidic residues" evidence="1">
    <location>
        <begin position="64"/>
        <end position="77"/>
    </location>
</feature>
<gene>
    <name evidence="2" type="ORF">A2633_00550</name>
</gene>
<comment type="caution">
    <text evidence="2">The sequence shown here is derived from an EMBL/GenBank/DDBJ whole genome shotgun (WGS) entry which is preliminary data.</text>
</comment>
<sequence length="77" mass="8585">MTPARAGKTAHLQKEKPIKRILMLCVALALITAFALPAIAAPIARPVAKHAQHHKKHHHHHDHGYHYIHHDGNIQAP</sequence>
<protein>
    <submittedName>
        <fullName evidence="2">Uncharacterized protein</fullName>
    </submittedName>
</protein>